<dbReference type="EMBL" id="MF988106">
    <property type="protein sequence ID" value="AUJ88962.1"/>
    <property type="molecule type" value="mRNA"/>
</dbReference>
<sequence length="691" mass="79899">MASTISRRASMIAANKSVSLKKYIDGLRKKQQDDEDYAKWDITQPLPKLPVPDLKLSLEKYLRCVKPIVTAEAYKNTEQIINEFSKPDGLGPKLQEILIKIAEENDNWAYDWWMNEMYLSNKQPLPINSNPGMIFPKEYFPDEDAQLRFTARLISGIMDYKCVIDQKELPIDRCTCREKGQPLCMEQYYRLFSSYRIPGVDKDKLVNSTTNLALEPEHVIVLSRNQMFVLDVIVNFTRLSDDQLYHQLKRIKRQSEDDENTTSAFANLGYLTSMPRDEWARARSELIRESTNRDCIDMIERCIFIVCLDKEVKQSSNKENRNDDEIKSKKISSNVFSNSTNCNENSINGYFNGNDINPISSSMTLTAFQMLHGCSSENNSGNRWFDKTMQFIISEDGVCGLNYEHSPAEGIVVIELSEHLFRYMEEKRKQKLYRMPSICELPTPRKLRWKIIDTISKWIEKAKTDFDQRIEDLDFCLLKYSKFGRDFPKKVKMSPDSFVQLAMQLAYYKLYNRLVSTYESSSTRRFRHGRVENIRANSCEALSWVKSMDYNSGFTKNQKFNLFQKAVQYQTDLMIDSILGKGMDCHLMALKQIAIENGFDLPELFTDKSFDVSNHFSLSTSQIPTTMEGSFMCYGPVVPDGYGCSYNPKPNYIIFAISSFKSCSSTSTKLFAESLEKSLNEMYDLCIEFAS</sequence>
<dbReference type="PROSITE" id="PS00440">
    <property type="entry name" value="ACYLTRANSF_C_2"/>
    <property type="match status" value="1"/>
</dbReference>
<dbReference type="InterPro" id="IPR042231">
    <property type="entry name" value="Cho/carn_acyl_trans_2"/>
</dbReference>
<dbReference type="EC" id="2.3.1.6" evidence="5"/>
<evidence type="ECO:0000256" key="8">
    <source>
        <dbReference type="RuleBase" id="RU003801"/>
    </source>
</evidence>
<dbReference type="GO" id="GO:0043005">
    <property type="term" value="C:neuron projection"/>
    <property type="evidence" value="ECO:0007669"/>
    <property type="project" value="TreeGrafter"/>
</dbReference>
<dbReference type="GO" id="GO:0045202">
    <property type="term" value="C:synapse"/>
    <property type="evidence" value="ECO:0007669"/>
    <property type="project" value="GOC"/>
</dbReference>
<evidence type="ECO:0000256" key="6">
    <source>
        <dbReference type="ARBA" id="ARBA00040495"/>
    </source>
</evidence>
<feature type="active site" description="Proton acceptor" evidence="7">
    <location>
        <position position="405"/>
    </location>
</feature>
<organism evidence="10">
    <name type="scientific">Epiphanes senta</name>
    <dbReference type="NCBI Taxonomy" id="338913"/>
    <lineage>
        <taxon>Eukaryota</taxon>
        <taxon>Metazoa</taxon>
        <taxon>Spiralia</taxon>
        <taxon>Gnathifera</taxon>
        <taxon>Rotifera</taxon>
        <taxon>Eurotatoria</taxon>
        <taxon>Monogononta</taxon>
        <taxon>Pseudotrocha</taxon>
        <taxon>Ploima</taxon>
        <taxon>Epiphanidae</taxon>
        <taxon>Epiphanes</taxon>
    </lineage>
</organism>
<evidence type="ECO:0000256" key="4">
    <source>
        <dbReference type="ARBA" id="ARBA00023315"/>
    </source>
</evidence>
<evidence type="ECO:0000256" key="1">
    <source>
        <dbReference type="ARBA" id="ARBA00005232"/>
    </source>
</evidence>
<dbReference type="PANTHER" id="PTHR22589">
    <property type="entry name" value="CARNITINE O-ACYLTRANSFERASE"/>
    <property type="match status" value="1"/>
</dbReference>
<dbReference type="AlphaFoldDB" id="A0A2I6EEF6"/>
<evidence type="ECO:0000256" key="3">
    <source>
        <dbReference type="ARBA" id="ARBA00022979"/>
    </source>
</evidence>
<evidence type="ECO:0000256" key="5">
    <source>
        <dbReference type="ARBA" id="ARBA00039091"/>
    </source>
</evidence>
<dbReference type="Gene3D" id="3.30.559.70">
    <property type="entry name" value="Choline/Carnitine o-acyltransferase, domain 2"/>
    <property type="match status" value="1"/>
</dbReference>
<dbReference type="GO" id="GO:0004102">
    <property type="term" value="F:choline O-acetyltransferase activity"/>
    <property type="evidence" value="ECO:0007669"/>
    <property type="project" value="UniProtKB-EC"/>
</dbReference>
<proteinExistence type="evidence at transcript level"/>
<keyword evidence="2 8" id="KW-0808">Transferase</keyword>
<keyword evidence="4 8" id="KW-0012">Acyltransferase</keyword>
<dbReference type="SUPFAM" id="SSF52777">
    <property type="entry name" value="CoA-dependent acyltransferases"/>
    <property type="match status" value="2"/>
</dbReference>
<dbReference type="GO" id="GO:0005737">
    <property type="term" value="C:cytoplasm"/>
    <property type="evidence" value="ECO:0007669"/>
    <property type="project" value="TreeGrafter"/>
</dbReference>
<name>A0A2I6EEF6_9BILA</name>
<protein>
    <recommendedName>
        <fullName evidence="6">Choline O-acetyltransferase</fullName>
        <ecNumber evidence="5">2.3.1.6</ecNumber>
    </recommendedName>
</protein>
<dbReference type="InterPro" id="IPR023213">
    <property type="entry name" value="CAT-like_dom_sf"/>
</dbReference>
<reference evidence="10" key="1">
    <citation type="journal article" date="2018" name="Nature">
        <title>Convergent evolution of bilaterian nerve cords.</title>
        <authorList>
            <person name="Martin-Duran J.M."/>
            <person name="Pang K."/>
            <person name="Borve A."/>
            <person name="Le H.S."/>
            <person name="Furu A."/>
            <person name="Cannon J.T."/>
            <person name="Jondelius U."/>
            <person name="Hejnol A."/>
        </authorList>
    </citation>
    <scope>NUCLEOTIDE SEQUENCE</scope>
</reference>
<evidence type="ECO:0000313" key="10">
    <source>
        <dbReference type="EMBL" id="AUJ88962.1"/>
    </source>
</evidence>
<accession>A0A2I6EEF6</accession>
<dbReference type="InterPro" id="IPR039551">
    <property type="entry name" value="Cho/carn_acyl_trans"/>
</dbReference>
<keyword evidence="3" id="KW-0530">Neurotransmitter biosynthesis</keyword>
<evidence type="ECO:0000256" key="7">
    <source>
        <dbReference type="PIRSR" id="PIRSR600542-1"/>
    </source>
</evidence>
<dbReference type="GO" id="GO:0007274">
    <property type="term" value="P:neuromuscular synaptic transmission"/>
    <property type="evidence" value="ECO:0007669"/>
    <property type="project" value="TreeGrafter"/>
</dbReference>
<evidence type="ECO:0000256" key="2">
    <source>
        <dbReference type="ARBA" id="ARBA00022679"/>
    </source>
</evidence>
<dbReference type="PANTHER" id="PTHR22589:SF14">
    <property type="entry name" value="CHOLINE O-ACETYLTRANSFERASE"/>
    <property type="match status" value="1"/>
</dbReference>
<evidence type="ECO:0000259" key="9">
    <source>
        <dbReference type="Pfam" id="PF00755"/>
    </source>
</evidence>
<comment type="similarity">
    <text evidence="1 8">Belongs to the carnitine/choline acetyltransferase family.</text>
</comment>
<dbReference type="Pfam" id="PF00755">
    <property type="entry name" value="Carn_acyltransf"/>
    <property type="match status" value="1"/>
</dbReference>
<dbReference type="Gene3D" id="3.30.559.10">
    <property type="entry name" value="Chloramphenicol acetyltransferase-like domain"/>
    <property type="match status" value="1"/>
</dbReference>
<dbReference type="InterPro" id="IPR000542">
    <property type="entry name" value="Carn_acyl_trans"/>
</dbReference>
<feature type="domain" description="Choline/carnitine acyltransferase" evidence="9">
    <location>
        <begin position="49"/>
        <end position="677"/>
    </location>
</feature>
<dbReference type="GO" id="GO:0008292">
    <property type="term" value="P:acetylcholine biosynthetic process"/>
    <property type="evidence" value="ECO:0007669"/>
    <property type="project" value="TreeGrafter"/>
</dbReference>